<feature type="domain" description="ABC transporter" evidence="5">
    <location>
        <begin position="4"/>
        <end position="235"/>
    </location>
</feature>
<dbReference type="Gene3D" id="2.40.50.100">
    <property type="match status" value="1"/>
</dbReference>
<dbReference type="Pfam" id="PF00005">
    <property type="entry name" value="ABC_tran"/>
    <property type="match status" value="1"/>
</dbReference>
<dbReference type="InterPro" id="IPR008995">
    <property type="entry name" value="Mo/tungstate-bd_C_term_dom"/>
</dbReference>
<accession>A0A8J3C2L4</accession>
<dbReference type="GO" id="GO:0016887">
    <property type="term" value="F:ATP hydrolysis activity"/>
    <property type="evidence" value="ECO:0007669"/>
    <property type="project" value="InterPro"/>
</dbReference>
<comment type="caution">
    <text evidence="6">The sequence shown here is derived from an EMBL/GenBank/DDBJ whole genome shotgun (WGS) entry which is preliminary data.</text>
</comment>
<sequence>MSTVAIKDVTKIWPDGTTAVDRVSVDVNDGEFMVLLGPSGCGKSTILRMIAGLEDPTSGDILLNGEPVLNLAPRDRSIAMVFQDFALYPHMTVGENIGFPLKLSGVDSSPRGERVGDVASALGIGDVLARKPAQLSGGQRQRVAMGRAIVRRPGLFLMDEPLSNLDSGLRAELRAEITGLTRELGVTTMYVTHDQAEALTMADRVAILRKGVLQDVGTPTEVYGRPATLYVAAFLGAPRMNLLEASVYVHLDRYIALNLGEQALYLPWDDIRARAVAHYHGERIVVGMRAEALTPVAPDAPGDVLHGRIRYLEHHGHESLAFLDIGATAIVVDEMGGAVHDAAEGGALRRFGGALQRLTGRAERGGTGTKVRHGRDPERTSVLSDPGRHHRRPAELAVRLAPYPAVSPGHPLAISVRMDALHFFDERGDRIDVGWR</sequence>
<evidence type="ECO:0000259" key="5">
    <source>
        <dbReference type="PROSITE" id="PS50893"/>
    </source>
</evidence>
<dbReference type="Proteomes" id="UP000656042">
    <property type="component" value="Unassembled WGS sequence"/>
</dbReference>
<dbReference type="InterPro" id="IPR047641">
    <property type="entry name" value="ABC_transpr_MalK/UgpC-like"/>
</dbReference>
<organism evidence="6 7">
    <name type="scientific">Mangrovihabitans endophyticus</name>
    <dbReference type="NCBI Taxonomy" id="1751298"/>
    <lineage>
        <taxon>Bacteria</taxon>
        <taxon>Bacillati</taxon>
        <taxon>Actinomycetota</taxon>
        <taxon>Actinomycetes</taxon>
        <taxon>Micromonosporales</taxon>
        <taxon>Micromonosporaceae</taxon>
        <taxon>Mangrovihabitans</taxon>
    </lineage>
</organism>
<dbReference type="InterPro" id="IPR003593">
    <property type="entry name" value="AAA+_ATPase"/>
</dbReference>
<dbReference type="InterPro" id="IPR027417">
    <property type="entry name" value="P-loop_NTPase"/>
</dbReference>
<evidence type="ECO:0000313" key="7">
    <source>
        <dbReference type="Proteomes" id="UP000656042"/>
    </source>
</evidence>
<dbReference type="FunFam" id="3.40.50.300:FF:000042">
    <property type="entry name" value="Maltose/maltodextrin ABC transporter, ATP-binding protein"/>
    <property type="match status" value="1"/>
</dbReference>
<evidence type="ECO:0000256" key="3">
    <source>
        <dbReference type="ARBA" id="ARBA00022840"/>
    </source>
</evidence>
<dbReference type="PROSITE" id="PS00211">
    <property type="entry name" value="ABC_TRANSPORTER_1"/>
    <property type="match status" value="1"/>
</dbReference>
<reference evidence="6" key="2">
    <citation type="submission" date="2020-09" db="EMBL/GenBank/DDBJ databases">
        <authorList>
            <person name="Sun Q."/>
            <person name="Zhou Y."/>
        </authorList>
    </citation>
    <scope>NUCLEOTIDE SEQUENCE</scope>
    <source>
        <strain evidence="6">CGMCC 4.7299</strain>
    </source>
</reference>
<evidence type="ECO:0000256" key="4">
    <source>
        <dbReference type="SAM" id="MobiDB-lite"/>
    </source>
</evidence>
<evidence type="ECO:0000256" key="2">
    <source>
        <dbReference type="ARBA" id="ARBA00022741"/>
    </source>
</evidence>
<protein>
    <submittedName>
        <fullName evidence="6">Sugar ABC transporter ATP-binding protein</fullName>
    </submittedName>
</protein>
<dbReference type="SMART" id="SM00382">
    <property type="entry name" value="AAA"/>
    <property type="match status" value="1"/>
</dbReference>
<dbReference type="EMBL" id="BMMX01000015">
    <property type="protein sequence ID" value="GGK98393.1"/>
    <property type="molecule type" value="Genomic_DNA"/>
</dbReference>
<evidence type="ECO:0000313" key="6">
    <source>
        <dbReference type="EMBL" id="GGK98393.1"/>
    </source>
</evidence>
<proteinExistence type="predicted"/>
<keyword evidence="1" id="KW-0813">Transport</keyword>
<dbReference type="PANTHER" id="PTHR43875:SF1">
    <property type="entry name" value="OSMOPROTECTIVE COMPOUNDS UPTAKE ATP-BINDING PROTEIN GGTA"/>
    <property type="match status" value="1"/>
</dbReference>
<name>A0A8J3C2L4_9ACTN</name>
<dbReference type="AlphaFoldDB" id="A0A8J3C2L4"/>
<dbReference type="SUPFAM" id="SSF50331">
    <property type="entry name" value="MOP-like"/>
    <property type="match status" value="1"/>
</dbReference>
<dbReference type="InterPro" id="IPR012340">
    <property type="entry name" value="NA-bd_OB-fold"/>
</dbReference>
<evidence type="ECO:0000256" key="1">
    <source>
        <dbReference type="ARBA" id="ARBA00022448"/>
    </source>
</evidence>
<dbReference type="RefSeq" id="WP_189080359.1">
    <property type="nucleotide sequence ID" value="NZ_BMMX01000015.1"/>
</dbReference>
<dbReference type="PANTHER" id="PTHR43875">
    <property type="entry name" value="MALTODEXTRIN IMPORT ATP-BINDING PROTEIN MSMX"/>
    <property type="match status" value="1"/>
</dbReference>
<dbReference type="Gene3D" id="2.40.50.140">
    <property type="entry name" value="Nucleic acid-binding proteins"/>
    <property type="match status" value="1"/>
</dbReference>
<feature type="region of interest" description="Disordered" evidence="4">
    <location>
        <begin position="360"/>
        <end position="390"/>
    </location>
</feature>
<gene>
    <name evidence="6" type="ORF">GCM10012284_35760</name>
</gene>
<keyword evidence="3 6" id="KW-0067">ATP-binding</keyword>
<dbReference type="GO" id="GO:0005524">
    <property type="term" value="F:ATP binding"/>
    <property type="evidence" value="ECO:0007669"/>
    <property type="project" value="UniProtKB-KW"/>
</dbReference>
<dbReference type="GO" id="GO:0055052">
    <property type="term" value="C:ATP-binding cassette (ABC) transporter complex, substrate-binding subunit-containing"/>
    <property type="evidence" value="ECO:0007669"/>
    <property type="project" value="TreeGrafter"/>
</dbReference>
<dbReference type="SUPFAM" id="SSF52540">
    <property type="entry name" value="P-loop containing nucleoside triphosphate hydrolases"/>
    <property type="match status" value="1"/>
</dbReference>
<dbReference type="PROSITE" id="PS50893">
    <property type="entry name" value="ABC_TRANSPORTER_2"/>
    <property type="match status" value="1"/>
</dbReference>
<reference evidence="6" key="1">
    <citation type="journal article" date="2014" name="Int. J. Syst. Evol. Microbiol.">
        <title>Complete genome sequence of Corynebacterium casei LMG S-19264T (=DSM 44701T), isolated from a smear-ripened cheese.</title>
        <authorList>
            <consortium name="US DOE Joint Genome Institute (JGI-PGF)"/>
            <person name="Walter F."/>
            <person name="Albersmeier A."/>
            <person name="Kalinowski J."/>
            <person name="Ruckert C."/>
        </authorList>
    </citation>
    <scope>NUCLEOTIDE SEQUENCE</scope>
    <source>
        <strain evidence="6">CGMCC 4.7299</strain>
    </source>
</reference>
<dbReference type="Gene3D" id="3.40.50.300">
    <property type="entry name" value="P-loop containing nucleotide triphosphate hydrolases"/>
    <property type="match status" value="1"/>
</dbReference>
<keyword evidence="2" id="KW-0547">Nucleotide-binding</keyword>
<dbReference type="InterPro" id="IPR017871">
    <property type="entry name" value="ABC_transporter-like_CS"/>
</dbReference>
<dbReference type="InterPro" id="IPR003439">
    <property type="entry name" value="ABC_transporter-like_ATP-bd"/>
</dbReference>
<dbReference type="GO" id="GO:0140359">
    <property type="term" value="F:ABC-type transporter activity"/>
    <property type="evidence" value="ECO:0007669"/>
    <property type="project" value="UniProtKB-ARBA"/>
</dbReference>
<keyword evidence="7" id="KW-1185">Reference proteome</keyword>